<accession>A0A9D4GUZ7</accession>
<dbReference type="EMBL" id="JAIWYP010000005">
    <property type="protein sequence ID" value="KAH3822298.1"/>
    <property type="molecule type" value="Genomic_DNA"/>
</dbReference>
<dbReference type="AlphaFoldDB" id="A0A9D4GUZ7"/>
<name>A0A9D4GUZ7_DREPO</name>
<organism evidence="1 2">
    <name type="scientific">Dreissena polymorpha</name>
    <name type="common">Zebra mussel</name>
    <name type="synonym">Mytilus polymorpha</name>
    <dbReference type="NCBI Taxonomy" id="45954"/>
    <lineage>
        <taxon>Eukaryota</taxon>
        <taxon>Metazoa</taxon>
        <taxon>Spiralia</taxon>
        <taxon>Lophotrochozoa</taxon>
        <taxon>Mollusca</taxon>
        <taxon>Bivalvia</taxon>
        <taxon>Autobranchia</taxon>
        <taxon>Heteroconchia</taxon>
        <taxon>Euheterodonta</taxon>
        <taxon>Imparidentia</taxon>
        <taxon>Neoheterodontei</taxon>
        <taxon>Myida</taxon>
        <taxon>Dreissenoidea</taxon>
        <taxon>Dreissenidae</taxon>
        <taxon>Dreissena</taxon>
    </lineage>
</organism>
<reference evidence="1" key="2">
    <citation type="submission" date="2020-11" db="EMBL/GenBank/DDBJ databases">
        <authorList>
            <person name="McCartney M.A."/>
            <person name="Auch B."/>
            <person name="Kono T."/>
            <person name="Mallez S."/>
            <person name="Becker A."/>
            <person name="Gohl D.M."/>
            <person name="Silverstein K.A.T."/>
            <person name="Koren S."/>
            <person name="Bechman K.B."/>
            <person name="Herman A."/>
            <person name="Abrahante J.E."/>
            <person name="Garbe J."/>
        </authorList>
    </citation>
    <scope>NUCLEOTIDE SEQUENCE</scope>
    <source>
        <strain evidence="1">Duluth1</strain>
        <tissue evidence="1">Whole animal</tissue>
    </source>
</reference>
<sequence>MLKEEFGGKMTTAMLNQLDFEMNDMLIDRLPDLEFPKLKPKRLEDAFSSGTDTEDKLIIAAKQKSGSKAHVDEV</sequence>
<evidence type="ECO:0000313" key="2">
    <source>
        <dbReference type="Proteomes" id="UP000828390"/>
    </source>
</evidence>
<reference evidence="1" key="1">
    <citation type="journal article" date="2019" name="bioRxiv">
        <title>The Genome of the Zebra Mussel, Dreissena polymorpha: A Resource for Invasive Species Research.</title>
        <authorList>
            <person name="McCartney M.A."/>
            <person name="Auch B."/>
            <person name="Kono T."/>
            <person name="Mallez S."/>
            <person name="Zhang Y."/>
            <person name="Obille A."/>
            <person name="Becker A."/>
            <person name="Abrahante J.E."/>
            <person name="Garbe J."/>
            <person name="Badalamenti J.P."/>
            <person name="Herman A."/>
            <person name="Mangelson H."/>
            <person name="Liachko I."/>
            <person name="Sullivan S."/>
            <person name="Sone E.D."/>
            <person name="Koren S."/>
            <person name="Silverstein K.A.T."/>
            <person name="Beckman K.B."/>
            <person name="Gohl D.M."/>
        </authorList>
    </citation>
    <scope>NUCLEOTIDE SEQUENCE</scope>
    <source>
        <strain evidence="1">Duluth1</strain>
        <tissue evidence="1">Whole animal</tissue>
    </source>
</reference>
<protein>
    <submittedName>
        <fullName evidence="1">Uncharacterized protein</fullName>
    </submittedName>
</protein>
<gene>
    <name evidence="1" type="ORF">DPMN_124072</name>
</gene>
<evidence type="ECO:0000313" key="1">
    <source>
        <dbReference type="EMBL" id="KAH3822298.1"/>
    </source>
</evidence>
<keyword evidence="2" id="KW-1185">Reference proteome</keyword>
<dbReference type="Proteomes" id="UP000828390">
    <property type="component" value="Unassembled WGS sequence"/>
</dbReference>
<proteinExistence type="predicted"/>
<comment type="caution">
    <text evidence="1">The sequence shown here is derived from an EMBL/GenBank/DDBJ whole genome shotgun (WGS) entry which is preliminary data.</text>
</comment>